<dbReference type="AlphaFoldDB" id="A0A645E731"/>
<protein>
    <recommendedName>
        <fullName evidence="4">HTH arsR-type domain-containing protein</fullName>
    </recommendedName>
</protein>
<evidence type="ECO:0000259" key="4">
    <source>
        <dbReference type="PROSITE" id="PS50987"/>
    </source>
</evidence>
<keyword evidence="2" id="KW-0238">DNA-binding</keyword>
<dbReference type="InterPro" id="IPR011991">
    <property type="entry name" value="ArsR-like_HTH"/>
</dbReference>
<dbReference type="PANTHER" id="PTHR33154:SF18">
    <property type="entry name" value="ARSENICAL RESISTANCE OPERON REPRESSOR"/>
    <property type="match status" value="1"/>
</dbReference>
<dbReference type="EMBL" id="VSSQ01042774">
    <property type="protein sequence ID" value="MPM96392.1"/>
    <property type="molecule type" value="Genomic_DNA"/>
</dbReference>
<evidence type="ECO:0000313" key="5">
    <source>
        <dbReference type="EMBL" id="MPM96392.1"/>
    </source>
</evidence>
<dbReference type="Gene3D" id="1.10.10.10">
    <property type="entry name" value="Winged helix-like DNA-binding domain superfamily/Winged helix DNA-binding domain"/>
    <property type="match status" value="1"/>
</dbReference>
<dbReference type="Pfam" id="PF01022">
    <property type="entry name" value="HTH_5"/>
    <property type="match status" value="1"/>
</dbReference>
<organism evidence="5">
    <name type="scientific">bioreactor metagenome</name>
    <dbReference type="NCBI Taxonomy" id="1076179"/>
    <lineage>
        <taxon>unclassified sequences</taxon>
        <taxon>metagenomes</taxon>
        <taxon>ecological metagenomes</taxon>
    </lineage>
</organism>
<dbReference type="GO" id="GO:0003700">
    <property type="term" value="F:DNA-binding transcription factor activity"/>
    <property type="evidence" value="ECO:0007669"/>
    <property type="project" value="InterPro"/>
</dbReference>
<dbReference type="InterPro" id="IPR036390">
    <property type="entry name" value="WH_DNA-bd_sf"/>
</dbReference>
<dbReference type="SMART" id="SM00418">
    <property type="entry name" value="HTH_ARSR"/>
    <property type="match status" value="1"/>
</dbReference>
<evidence type="ECO:0000256" key="3">
    <source>
        <dbReference type="ARBA" id="ARBA00023163"/>
    </source>
</evidence>
<keyword evidence="1" id="KW-0805">Transcription regulation</keyword>
<dbReference type="InterPro" id="IPR051081">
    <property type="entry name" value="HTH_MetalResp_TranReg"/>
</dbReference>
<keyword evidence="3" id="KW-0804">Transcription</keyword>
<dbReference type="InterPro" id="IPR001845">
    <property type="entry name" value="HTH_ArsR_DNA-bd_dom"/>
</dbReference>
<gene>
    <name evidence="5" type="ORF">SDC9_143555</name>
</gene>
<dbReference type="GO" id="GO:0003677">
    <property type="term" value="F:DNA binding"/>
    <property type="evidence" value="ECO:0007669"/>
    <property type="project" value="UniProtKB-KW"/>
</dbReference>
<evidence type="ECO:0000256" key="2">
    <source>
        <dbReference type="ARBA" id="ARBA00023125"/>
    </source>
</evidence>
<accession>A0A645E731</accession>
<evidence type="ECO:0000256" key="1">
    <source>
        <dbReference type="ARBA" id="ARBA00023015"/>
    </source>
</evidence>
<feature type="domain" description="HTH arsR-type" evidence="4">
    <location>
        <begin position="1"/>
        <end position="88"/>
    </location>
</feature>
<dbReference type="PROSITE" id="PS50987">
    <property type="entry name" value="HTH_ARSR_2"/>
    <property type="match status" value="1"/>
</dbReference>
<dbReference type="SUPFAM" id="SSF46785">
    <property type="entry name" value="Winged helix' DNA-binding domain"/>
    <property type="match status" value="1"/>
</dbReference>
<sequence length="116" mass="13511">MMVDIFKALSEESRLRILSLLLEGELCVCEIEACLRMTQSNASRHLTALKRCGILESNKKAQWTYYKISDGFIQKNTELWEYLKGRLRTLPSYPSDCEEYQKCKLQGLCECNKKPH</sequence>
<dbReference type="InterPro" id="IPR036388">
    <property type="entry name" value="WH-like_DNA-bd_sf"/>
</dbReference>
<reference evidence="5" key="1">
    <citation type="submission" date="2019-08" db="EMBL/GenBank/DDBJ databases">
        <authorList>
            <person name="Kucharzyk K."/>
            <person name="Murdoch R.W."/>
            <person name="Higgins S."/>
            <person name="Loffler F."/>
        </authorList>
    </citation>
    <scope>NUCLEOTIDE SEQUENCE</scope>
</reference>
<dbReference type="PANTHER" id="PTHR33154">
    <property type="entry name" value="TRANSCRIPTIONAL REGULATOR, ARSR FAMILY"/>
    <property type="match status" value="1"/>
</dbReference>
<comment type="caution">
    <text evidence="5">The sequence shown here is derived from an EMBL/GenBank/DDBJ whole genome shotgun (WGS) entry which is preliminary data.</text>
</comment>
<dbReference type="CDD" id="cd00090">
    <property type="entry name" value="HTH_ARSR"/>
    <property type="match status" value="1"/>
</dbReference>
<name>A0A645E731_9ZZZZ</name>
<proteinExistence type="predicted"/>
<dbReference type="NCBIfam" id="NF033788">
    <property type="entry name" value="HTH_metalloreg"/>
    <property type="match status" value="1"/>
</dbReference>
<dbReference type="PRINTS" id="PR00778">
    <property type="entry name" value="HTHARSR"/>
</dbReference>